<dbReference type="SUPFAM" id="SSF47473">
    <property type="entry name" value="EF-hand"/>
    <property type="match status" value="1"/>
</dbReference>
<name>A0A8J7NGA9_ATRSP</name>
<dbReference type="Proteomes" id="UP000736164">
    <property type="component" value="Unassembled WGS sequence"/>
</dbReference>
<dbReference type="EMBL" id="JAAWVO010002627">
    <property type="protein sequence ID" value="MBN3311844.1"/>
    <property type="molecule type" value="Genomic_DNA"/>
</dbReference>
<dbReference type="AlphaFoldDB" id="A0A8J7NGA9"/>
<feature type="compositionally biased region" description="Basic and acidic residues" evidence="1">
    <location>
        <begin position="145"/>
        <end position="159"/>
    </location>
</feature>
<feature type="region of interest" description="Disordered" evidence="1">
    <location>
        <begin position="34"/>
        <end position="112"/>
    </location>
</feature>
<dbReference type="PANTHER" id="PTHR47225">
    <property type="entry name" value="EF-HAND CALCIUM-BINDING DOMAIN-CONTAINING PROTEIN 12"/>
    <property type="match status" value="1"/>
</dbReference>
<comment type="caution">
    <text evidence="2">The sequence shown here is derived from an EMBL/GenBank/DDBJ whole genome shotgun (WGS) entry which is preliminary data.</text>
</comment>
<evidence type="ECO:0000313" key="3">
    <source>
        <dbReference type="Proteomes" id="UP000736164"/>
    </source>
</evidence>
<evidence type="ECO:0000313" key="2">
    <source>
        <dbReference type="EMBL" id="MBN3311844.1"/>
    </source>
</evidence>
<dbReference type="InterPro" id="IPR011992">
    <property type="entry name" value="EF-hand-dom_pair"/>
</dbReference>
<feature type="non-terminal residue" evidence="2">
    <location>
        <position position="1"/>
    </location>
</feature>
<evidence type="ECO:0000256" key="1">
    <source>
        <dbReference type="SAM" id="MobiDB-lite"/>
    </source>
</evidence>
<feature type="region of interest" description="Disordered" evidence="1">
    <location>
        <begin position="466"/>
        <end position="516"/>
    </location>
</feature>
<protein>
    <submittedName>
        <fullName evidence="2">EFC12 protein</fullName>
    </submittedName>
</protein>
<accession>A0A8J7NGA9</accession>
<reference evidence="2" key="1">
    <citation type="journal article" date="2021" name="Cell">
        <title>Tracing the genetic footprints of vertebrate landing in non-teleost ray-finned fishes.</title>
        <authorList>
            <person name="Bi X."/>
            <person name="Wang K."/>
            <person name="Yang L."/>
            <person name="Pan H."/>
            <person name="Jiang H."/>
            <person name="Wei Q."/>
            <person name="Fang M."/>
            <person name="Yu H."/>
            <person name="Zhu C."/>
            <person name="Cai Y."/>
            <person name="He Y."/>
            <person name="Gan X."/>
            <person name="Zeng H."/>
            <person name="Yu D."/>
            <person name="Zhu Y."/>
            <person name="Jiang H."/>
            <person name="Qiu Q."/>
            <person name="Yang H."/>
            <person name="Zhang Y.E."/>
            <person name="Wang W."/>
            <person name="Zhu M."/>
            <person name="He S."/>
            <person name="Zhang G."/>
        </authorList>
    </citation>
    <scope>NUCLEOTIDE SEQUENCE</scope>
    <source>
        <strain evidence="2">Allg_001</strain>
    </source>
</reference>
<dbReference type="PANTHER" id="PTHR47225:SF1">
    <property type="entry name" value="EF-HAND CALCIUM-BINDING DOMAIN-CONTAINING PROTEIN 12"/>
    <property type="match status" value="1"/>
</dbReference>
<feature type="region of interest" description="Disordered" evidence="1">
    <location>
        <begin position="274"/>
        <end position="322"/>
    </location>
</feature>
<proteinExistence type="predicted"/>
<gene>
    <name evidence="2" type="primary">Efcab12</name>
    <name evidence="2" type="ORF">GTO95_0006313</name>
</gene>
<feature type="region of interest" description="Disordered" evidence="1">
    <location>
        <begin position="136"/>
        <end position="194"/>
    </location>
</feature>
<sequence>MAEATPEEQLRRVRQRDLFQTYFFKVAARTFGPPKSRERVIIAPPMPTADRDLQLTSDPAPPGPGVGQSRPRRDPAAPLTGADPAPQEPESGPPAPRAGQRDEAMRELQGWMAQRKEFRRQLDSLGDVRKWVRSKPVVSELEASVAERGEAQPRSEQGDARNPPVKPGVGPPRPKKPPRKHAAPPPAIRRPSPQAVSALQRYLHAHRLRLTELFLRLDRRRTGRVSRGDFRTVFEQERIPVDEAQLDDLLVALSSGDADTVSYRELVGSRRGWSLQTREARKSRPAQGRAGNALQSTLSQSGSYQPRRQHQELDPPDRLPPSAEICTDSLEFQIHVSRGSPFLQVPLPCLRERRPLTLEDEEELGRLHRQRRRTAKLGSSDVEALARVWVVKTGRAAVDGHALPSTAGGQSGEAVDRYRRACLRELMDTLQLCQERGLALSEATLERALLHPGDRLLRASDPLLKLRQPGTSPAARTLGQKSAWGDRREKEEEEKAFSAGTSQPRVGTDRPVYPPRKTVERGKKLVKLSTGRARIGRRTDCWLTFEEYASITRDSPQRPSWRANPDAFWPGRDLETVRLLLPETGRVPEEVLFRPVRRGPAPRPSSWPACAQGLFISGDSEAHKSPLLP</sequence>
<dbReference type="Gene3D" id="1.10.238.10">
    <property type="entry name" value="EF-hand"/>
    <property type="match status" value="1"/>
</dbReference>
<feature type="compositionally biased region" description="Polar residues" evidence="1">
    <location>
        <begin position="293"/>
        <end position="306"/>
    </location>
</feature>
<feature type="compositionally biased region" description="Basic residues" evidence="1">
    <location>
        <begin position="173"/>
        <end position="182"/>
    </location>
</feature>
<feature type="compositionally biased region" description="Basic and acidic residues" evidence="1">
    <location>
        <begin position="484"/>
        <end position="496"/>
    </location>
</feature>
<organism evidence="2 3">
    <name type="scientific">Atractosteus spatula</name>
    <name type="common">Alligator gar</name>
    <name type="synonym">Lepisosteus spatula</name>
    <dbReference type="NCBI Taxonomy" id="7917"/>
    <lineage>
        <taxon>Eukaryota</taxon>
        <taxon>Metazoa</taxon>
        <taxon>Chordata</taxon>
        <taxon>Craniata</taxon>
        <taxon>Vertebrata</taxon>
        <taxon>Euteleostomi</taxon>
        <taxon>Actinopterygii</taxon>
        <taxon>Neopterygii</taxon>
        <taxon>Holostei</taxon>
        <taxon>Semionotiformes</taxon>
        <taxon>Lepisosteidae</taxon>
        <taxon>Atractosteus</taxon>
    </lineage>
</organism>
<keyword evidence="3" id="KW-1185">Reference proteome</keyword>
<feature type="non-terminal residue" evidence="2">
    <location>
        <position position="629"/>
    </location>
</feature>
<dbReference type="InterPro" id="IPR042847">
    <property type="entry name" value="EFC12"/>
</dbReference>